<dbReference type="EMBL" id="CP060010">
    <property type="protein sequence ID" value="QTN35718.1"/>
    <property type="molecule type" value="Genomic_DNA"/>
</dbReference>
<evidence type="ECO:0000259" key="1">
    <source>
        <dbReference type="Pfam" id="PF04993"/>
    </source>
</evidence>
<evidence type="ECO:0000313" key="3">
    <source>
        <dbReference type="Proteomes" id="UP000665026"/>
    </source>
</evidence>
<gene>
    <name evidence="2" type="ORF">HZ995_14805</name>
</gene>
<name>A0A975EPC0_9RHOB</name>
<proteinExistence type="predicted"/>
<reference evidence="2" key="1">
    <citation type="submission" date="2020-07" db="EMBL/GenBank/DDBJ databases">
        <title>Genome sequences of bacteria associated with the marine, planktonic diatom Thalassiosira profunda strain ECT2AJA-044.</title>
        <authorList>
            <person name="Gargas C.B."/>
            <person name="Roberts W.R."/>
            <person name="Alverson A.J."/>
        </authorList>
    </citation>
    <scope>NUCLEOTIDE SEQUENCE</scope>
    <source>
        <strain evidence="2">ECT2AJA-044</strain>
    </source>
</reference>
<organism evidence="2 3">
    <name type="scientific">Cognatishimia activa</name>
    <dbReference type="NCBI Taxonomy" id="1715691"/>
    <lineage>
        <taxon>Bacteria</taxon>
        <taxon>Pseudomonadati</taxon>
        <taxon>Pseudomonadota</taxon>
        <taxon>Alphaproteobacteria</taxon>
        <taxon>Rhodobacterales</taxon>
        <taxon>Paracoccaceae</taxon>
        <taxon>Cognatishimia</taxon>
    </lineage>
</organism>
<accession>A0A975EPC0</accession>
<dbReference type="Proteomes" id="UP000665026">
    <property type="component" value="Chromosome"/>
</dbReference>
<protein>
    <submittedName>
        <fullName evidence="2">TfoX/Sxy family protein</fullName>
    </submittedName>
</protein>
<dbReference type="Pfam" id="PF04993">
    <property type="entry name" value="TfoX_N"/>
    <property type="match status" value="1"/>
</dbReference>
<dbReference type="Gene3D" id="3.30.1460.30">
    <property type="entry name" value="YgaC/TfoX-N like chaperone"/>
    <property type="match status" value="1"/>
</dbReference>
<evidence type="ECO:0000313" key="2">
    <source>
        <dbReference type="EMBL" id="QTN35718.1"/>
    </source>
</evidence>
<dbReference type="KEGG" id="cact:HZ995_14805"/>
<dbReference type="AlphaFoldDB" id="A0A975EPC0"/>
<dbReference type="InterPro" id="IPR007076">
    <property type="entry name" value="TfoX_N"/>
</dbReference>
<sequence length="109" mass="11902">MAVDEGLVEILREDLAHTVNITEKRMFGGLCFMLNGNMLCGVHKNGGMFRVGKELEAEALAIEGARPMDFTGRPMAGFIDVEDDLLGDDDRRLKMLALAQAYVGAMPAK</sequence>
<dbReference type="RefSeq" id="WP_209356422.1">
    <property type="nucleotide sequence ID" value="NZ_CP060010.1"/>
</dbReference>
<feature type="domain" description="TfoX N-terminal" evidence="1">
    <location>
        <begin position="15"/>
        <end position="99"/>
    </location>
</feature>
<dbReference type="SUPFAM" id="SSF159894">
    <property type="entry name" value="YgaC/TfoX-N like"/>
    <property type="match status" value="1"/>
</dbReference>